<dbReference type="InterPro" id="IPR036388">
    <property type="entry name" value="WH-like_DNA-bd_sf"/>
</dbReference>
<dbReference type="RefSeq" id="WP_201632407.1">
    <property type="nucleotide sequence ID" value="NZ_CP068046.1"/>
</dbReference>
<reference evidence="1 2" key="1">
    <citation type="submission" date="2021-01" db="EMBL/GenBank/DDBJ databases">
        <title>Genome seq and assembly of Devosia sp. LEGU1.</title>
        <authorList>
            <person name="Chhetri G."/>
        </authorList>
    </citation>
    <scope>NUCLEOTIDE SEQUENCE [LARGE SCALE GENOMIC DNA]</scope>
    <source>
        <strain evidence="1 2">LEGU1</strain>
    </source>
</reference>
<dbReference type="Gene3D" id="1.10.10.10">
    <property type="entry name" value="Winged helix-like DNA-binding domain superfamily/Winged helix DNA-binding domain"/>
    <property type="match status" value="1"/>
</dbReference>
<name>A0ABX7C468_9HYPH</name>
<proteinExistence type="predicted"/>
<organism evidence="1 2">
    <name type="scientific">Devosia rhizoryzae</name>
    <dbReference type="NCBI Taxonomy" id="2774137"/>
    <lineage>
        <taxon>Bacteria</taxon>
        <taxon>Pseudomonadati</taxon>
        <taxon>Pseudomonadota</taxon>
        <taxon>Alphaproteobacteria</taxon>
        <taxon>Hyphomicrobiales</taxon>
        <taxon>Devosiaceae</taxon>
        <taxon>Devosia</taxon>
    </lineage>
</organism>
<sequence>MVEPLRMTYPNGVQYQRRDDVEAMIGQLEQLPRDQLIQRMQISTPTHPDFVPPECILHFVRKSKQDNSTRQFELMYKALLARVVYAGTVPGAYHYVNGKQAITGRAAKIVESVVFAFELKLTKDRNGYLAGLDYYEVNFADSIKSLRSTARAKVDREESRNEPLSYDDDEAISSEVEKAAGAFDPQNREKIDDPVYRSALDAAISKLPAEERSVILLSRKGYQDASIDPDVITISSLLDCNDQTVRNRRKRAIGKLKKALEELE</sequence>
<evidence type="ECO:0000313" key="2">
    <source>
        <dbReference type="Proteomes" id="UP000595857"/>
    </source>
</evidence>
<gene>
    <name evidence="1" type="ORF">JI748_14910</name>
</gene>
<evidence type="ECO:0000313" key="1">
    <source>
        <dbReference type="EMBL" id="QQR39016.1"/>
    </source>
</evidence>
<protein>
    <submittedName>
        <fullName evidence="1">Sigma-70 family RNA polymerase sigma factor</fullName>
    </submittedName>
</protein>
<accession>A0ABX7C468</accession>
<dbReference type="InterPro" id="IPR013324">
    <property type="entry name" value="RNA_pol_sigma_r3/r4-like"/>
</dbReference>
<dbReference type="SUPFAM" id="SSF88659">
    <property type="entry name" value="Sigma3 and sigma4 domains of RNA polymerase sigma factors"/>
    <property type="match status" value="1"/>
</dbReference>
<keyword evidence="2" id="KW-1185">Reference proteome</keyword>
<dbReference type="Proteomes" id="UP000595857">
    <property type="component" value="Chromosome"/>
</dbReference>
<dbReference type="EMBL" id="CP068046">
    <property type="protein sequence ID" value="QQR39016.1"/>
    <property type="molecule type" value="Genomic_DNA"/>
</dbReference>